<dbReference type="Pfam" id="PF06429">
    <property type="entry name" value="Flg_bbr_C"/>
    <property type="match status" value="1"/>
</dbReference>
<dbReference type="GO" id="GO:0005198">
    <property type="term" value="F:structural molecule activity"/>
    <property type="evidence" value="ECO:0007669"/>
    <property type="project" value="InterPro"/>
</dbReference>
<comment type="similarity">
    <text evidence="3">Belongs to the flagella basal body rod proteins family.</text>
</comment>
<sequence>MSISSTLSNALSGLTASSRAAEIVSSNLANSMTEGYGRREVSLSSQSTGKSGGVSVNGTIRHSNPNALQQRRLADAEANQNQTILSFQVNLETLVGHATDDGSLENKITEFEASLITAASKPESEQRLKALSRDGTELTEKFNTISEGIQNLRARADAAIASDVSRLNQLLSQTQDLNRKIASAHVQGHPTDGHMDTRQRALDQISEIVPVQLMQRENGAVALYMGGGDVLLDTQAVKVEFAPSNVVTPHMTRDAGLLSGLSINGRAIDASSMNGSLSGGRLSAQFEVRDELAVKAQTDIDNLAADLVNRFQNPLTDQSLSAGQAGLFTDQDSYFDTANATGLAARISLNSLVDERTTSDLWRLRDGLGAASAGDKGNADFLHRMKSALGQTSGLLSGTNATIFGQASQLASSLGADRISAEEVSTVSETIRASLKEAELSEGVDNDHELQNLLLIEQAYAANARIVQTVEEMMDTLLRI</sequence>
<organism evidence="11 12">
    <name type="scientific">Shimia litoralis</name>
    <dbReference type="NCBI Taxonomy" id="420403"/>
    <lineage>
        <taxon>Bacteria</taxon>
        <taxon>Pseudomonadati</taxon>
        <taxon>Pseudomonadota</taxon>
        <taxon>Alphaproteobacteria</taxon>
        <taxon>Rhodobacterales</taxon>
        <taxon>Roseobacteraceae</taxon>
    </lineage>
</organism>
<keyword evidence="11" id="KW-0969">Cilium</keyword>
<comment type="subcellular location">
    <subcellularLocation>
        <location evidence="1">Bacterial flagellum basal body</location>
    </subcellularLocation>
    <subcellularLocation>
        <location evidence="2">Secreted</location>
    </subcellularLocation>
</comment>
<evidence type="ECO:0000259" key="8">
    <source>
        <dbReference type="Pfam" id="PF00460"/>
    </source>
</evidence>
<dbReference type="Proteomes" id="UP000306575">
    <property type="component" value="Unassembled WGS sequence"/>
</dbReference>
<evidence type="ECO:0000259" key="9">
    <source>
        <dbReference type="Pfam" id="PF06429"/>
    </source>
</evidence>
<name>A0A4U7MY07_9RHOB</name>
<proteinExistence type="inferred from homology"/>
<dbReference type="InterPro" id="IPR010930">
    <property type="entry name" value="Flg_bb/hook_C_dom"/>
</dbReference>
<evidence type="ECO:0000256" key="4">
    <source>
        <dbReference type="ARBA" id="ARBA00016244"/>
    </source>
</evidence>
<dbReference type="PANTHER" id="PTHR30033:SF1">
    <property type="entry name" value="FLAGELLAR HOOK-ASSOCIATED PROTEIN 1"/>
    <property type="match status" value="1"/>
</dbReference>
<keyword evidence="6" id="KW-0975">Bacterial flagellum</keyword>
<evidence type="ECO:0000313" key="12">
    <source>
        <dbReference type="Proteomes" id="UP000306575"/>
    </source>
</evidence>
<evidence type="ECO:0000313" key="11">
    <source>
        <dbReference type="EMBL" id="TKZ18095.1"/>
    </source>
</evidence>
<dbReference type="GO" id="GO:0009425">
    <property type="term" value="C:bacterial-type flagellum basal body"/>
    <property type="evidence" value="ECO:0007669"/>
    <property type="project" value="UniProtKB-SubCell"/>
</dbReference>
<dbReference type="EMBL" id="SULI01000017">
    <property type="protein sequence ID" value="TKZ18095.1"/>
    <property type="molecule type" value="Genomic_DNA"/>
</dbReference>
<dbReference type="Pfam" id="PF00460">
    <property type="entry name" value="Flg_bb_rod"/>
    <property type="match status" value="1"/>
</dbReference>
<evidence type="ECO:0000256" key="7">
    <source>
        <dbReference type="SAM" id="MobiDB-lite"/>
    </source>
</evidence>
<feature type="domain" description="Flagellar basal-body/hook protein C-terminal" evidence="9">
    <location>
        <begin position="443"/>
        <end position="480"/>
    </location>
</feature>
<dbReference type="NCBIfam" id="TIGR02492">
    <property type="entry name" value="flgK_ends"/>
    <property type="match status" value="1"/>
</dbReference>
<keyword evidence="12" id="KW-1185">Reference proteome</keyword>
<keyword evidence="11" id="KW-0966">Cell projection</keyword>
<dbReference type="InterPro" id="IPR053927">
    <property type="entry name" value="FlgK_helical"/>
</dbReference>
<dbReference type="PANTHER" id="PTHR30033">
    <property type="entry name" value="FLAGELLAR HOOK-ASSOCIATED PROTEIN 1"/>
    <property type="match status" value="1"/>
</dbReference>
<reference evidence="11 12" key="1">
    <citation type="submission" date="2019-04" db="EMBL/GenBank/DDBJ databases">
        <title>Genome sequence of Pelagicola litoralis CL-ES2.</title>
        <authorList>
            <person name="Cao J."/>
        </authorList>
    </citation>
    <scope>NUCLEOTIDE SEQUENCE [LARGE SCALE GENOMIC DNA]</scope>
    <source>
        <strain evidence="11 12">CL-ES2</strain>
    </source>
</reference>
<dbReference type="GO" id="GO:0044780">
    <property type="term" value="P:bacterial-type flagellum assembly"/>
    <property type="evidence" value="ECO:0007669"/>
    <property type="project" value="InterPro"/>
</dbReference>
<feature type="domain" description="Flagellar basal body rod protein N-terminal" evidence="8">
    <location>
        <begin position="8"/>
        <end position="36"/>
    </location>
</feature>
<dbReference type="InterPro" id="IPR002371">
    <property type="entry name" value="FlgK"/>
</dbReference>
<evidence type="ECO:0000256" key="6">
    <source>
        <dbReference type="ARBA" id="ARBA00023143"/>
    </source>
</evidence>
<feature type="compositionally biased region" description="Polar residues" evidence="7">
    <location>
        <begin position="42"/>
        <end position="62"/>
    </location>
</feature>
<evidence type="ECO:0000256" key="2">
    <source>
        <dbReference type="ARBA" id="ARBA00004613"/>
    </source>
</evidence>
<dbReference type="Pfam" id="PF22638">
    <property type="entry name" value="FlgK_D1"/>
    <property type="match status" value="1"/>
</dbReference>
<accession>A0A4U7MY07</accession>
<dbReference type="OrthoDB" id="7181295at2"/>
<dbReference type="SUPFAM" id="SSF64518">
    <property type="entry name" value="Phase 1 flagellin"/>
    <property type="match status" value="1"/>
</dbReference>
<feature type="domain" description="Flagellar hook-associated protein FlgK helical" evidence="10">
    <location>
        <begin position="91"/>
        <end position="313"/>
    </location>
</feature>
<protein>
    <recommendedName>
        <fullName evidence="4">Flagellar hook-associated protein 1</fullName>
    </recommendedName>
</protein>
<dbReference type="RefSeq" id="WP_138016824.1">
    <property type="nucleotide sequence ID" value="NZ_SULI01000017.1"/>
</dbReference>
<dbReference type="GO" id="GO:0009424">
    <property type="term" value="C:bacterial-type flagellum hook"/>
    <property type="evidence" value="ECO:0007669"/>
    <property type="project" value="InterPro"/>
</dbReference>
<evidence type="ECO:0000256" key="5">
    <source>
        <dbReference type="ARBA" id="ARBA00022525"/>
    </source>
</evidence>
<feature type="region of interest" description="Disordered" evidence="7">
    <location>
        <begin position="34"/>
        <end position="62"/>
    </location>
</feature>
<gene>
    <name evidence="11" type="primary">flgK</name>
    <name evidence="11" type="ORF">FAP39_12960</name>
</gene>
<dbReference type="InterPro" id="IPR001444">
    <property type="entry name" value="Flag_bb_rod_N"/>
</dbReference>
<evidence type="ECO:0000259" key="10">
    <source>
        <dbReference type="Pfam" id="PF22638"/>
    </source>
</evidence>
<evidence type="ECO:0000256" key="3">
    <source>
        <dbReference type="ARBA" id="ARBA00009677"/>
    </source>
</evidence>
<dbReference type="AlphaFoldDB" id="A0A4U7MY07"/>
<evidence type="ECO:0000256" key="1">
    <source>
        <dbReference type="ARBA" id="ARBA00004117"/>
    </source>
</evidence>
<comment type="caution">
    <text evidence="11">The sequence shown here is derived from an EMBL/GenBank/DDBJ whole genome shotgun (WGS) entry which is preliminary data.</text>
</comment>
<keyword evidence="11" id="KW-0282">Flagellum</keyword>
<keyword evidence="5" id="KW-0964">Secreted</keyword>
<dbReference type="GO" id="GO:0005576">
    <property type="term" value="C:extracellular region"/>
    <property type="evidence" value="ECO:0007669"/>
    <property type="project" value="UniProtKB-SubCell"/>
</dbReference>